<keyword evidence="1" id="KW-0175">Coiled coil</keyword>
<dbReference type="InterPro" id="IPR029787">
    <property type="entry name" value="Nucleotide_cyclase"/>
</dbReference>
<dbReference type="Proteomes" id="UP001378188">
    <property type="component" value="Unassembled WGS sequence"/>
</dbReference>
<feature type="coiled-coil region" evidence="1">
    <location>
        <begin position="50"/>
        <end position="77"/>
    </location>
</feature>
<keyword evidence="4" id="KW-0548">Nucleotidyltransferase</keyword>
<dbReference type="SUPFAM" id="SSF55073">
    <property type="entry name" value="Nucleotide cyclase"/>
    <property type="match status" value="1"/>
</dbReference>
<dbReference type="SMART" id="SM00267">
    <property type="entry name" value="GGDEF"/>
    <property type="match status" value="1"/>
</dbReference>
<keyword evidence="4" id="KW-0808">Transferase</keyword>
<dbReference type="InterPro" id="IPR043128">
    <property type="entry name" value="Rev_trsase/Diguanyl_cyclase"/>
</dbReference>
<feature type="domain" description="GGDEF" evidence="3">
    <location>
        <begin position="108"/>
        <end position="229"/>
    </location>
</feature>
<dbReference type="InterPro" id="IPR052163">
    <property type="entry name" value="DGC-Regulatory_Protein"/>
</dbReference>
<dbReference type="PANTHER" id="PTHR46663">
    <property type="entry name" value="DIGUANYLATE CYCLASE DGCT-RELATED"/>
    <property type="match status" value="1"/>
</dbReference>
<protein>
    <submittedName>
        <fullName evidence="4">GGDEF domain-containing protein</fullName>
        <ecNumber evidence="4">2.7.7.65</ecNumber>
    </submittedName>
</protein>
<dbReference type="EMBL" id="JAZHOF010000010">
    <property type="protein sequence ID" value="MEJ8574037.1"/>
    <property type="molecule type" value="Genomic_DNA"/>
</dbReference>
<evidence type="ECO:0000259" key="3">
    <source>
        <dbReference type="PROSITE" id="PS50887"/>
    </source>
</evidence>
<proteinExistence type="predicted"/>
<dbReference type="InterPro" id="IPR000160">
    <property type="entry name" value="GGDEF_dom"/>
</dbReference>
<evidence type="ECO:0000256" key="1">
    <source>
        <dbReference type="SAM" id="Coils"/>
    </source>
</evidence>
<reference evidence="4 5" key="1">
    <citation type="submission" date="2024-02" db="EMBL/GenBank/DDBJ databases">
        <title>Genome analysis and characterization of Microbaculum marinisediminis sp. nov., isolated from marine sediment.</title>
        <authorList>
            <person name="Du Z.-J."/>
            <person name="Ye Y.-Q."/>
            <person name="Zhang Z.-R."/>
            <person name="Yuan S.-M."/>
            <person name="Zhang X.-Y."/>
        </authorList>
    </citation>
    <scope>NUCLEOTIDE SEQUENCE [LARGE SCALE GENOMIC DNA]</scope>
    <source>
        <strain evidence="4 5">SDUM1044001</strain>
    </source>
</reference>
<evidence type="ECO:0000313" key="4">
    <source>
        <dbReference type="EMBL" id="MEJ8574037.1"/>
    </source>
</evidence>
<sequence length="229" mass="25007">MEPERSHDQALGAERAGQGELRRRRGRRNSDGVLREFESPAISDDVRSVVFQLTRRLDELTGELDRTRRRVIELETLTDEDSLVAALNRRGFRRELGRIISVIKRYQSRCGLLHVDVEGLKSINTSYGHEVGDAVLMALARRIRSQVRASDVVGRIAGDAFGVILLSAGQKDAMSKADLLATDLAKPLVTEEGLSVSVSVRTGATDIFADDTPGAALIRAAAAANRMDG</sequence>
<accession>A0AAW9RNX3</accession>
<dbReference type="AlphaFoldDB" id="A0AAW9RNX3"/>
<dbReference type="RefSeq" id="WP_340331740.1">
    <property type="nucleotide sequence ID" value="NZ_JAZHOF010000010.1"/>
</dbReference>
<dbReference type="Gene3D" id="3.30.70.270">
    <property type="match status" value="1"/>
</dbReference>
<evidence type="ECO:0000313" key="5">
    <source>
        <dbReference type="Proteomes" id="UP001378188"/>
    </source>
</evidence>
<dbReference type="PANTHER" id="PTHR46663:SF2">
    <property type="entry name" value="GGDEF DOMAIN-CONTAINING PROTEIN"/>
    <property type="match status" value="1"/>
</dbReference>
<name>A0AAW9RNX3_9HYPH</name>
<dbReference type="Pfam" id="PF00990">
    <property type="entry name" value="GGDEF"/>
    <property type="match status" value="1"/>
</dbReference>
<dbReference type="CDD" id="cd01949">
    <property type="entry name" value="GGDEF"/>
    <property type="match status" value="1"/>
</dbReference>
<organism evidence="4 5">
    <name type="scientific">Microbaculum marinum</name>
    <dbReference type="NCBI Taxonomy" id="1764581"/>
    <lineage>
        <taxon>Bacteria</taxon>
        <taxon>Pseudomonadati</taxon>
        <taxon>Pseudomonadota</taxon>
        <taxon>Alphaproteobacteria</taxon>
        <taxon>Hyphomicrobiales</taxon>
        <taxon>Tepidamorphaceae</taxon>
        <taxon>Microbaculum</taxon>
    </lineage>
</organism>
<comment type="caution">
    <text evidence="4">The sequence shown here is derived from an EMBL/GenBank/DDBJ whole genome shotgun (WGS) entry which is preliminary data.</text>
</comment>
<dbReference type="EC" id="2.7.7.65" evidence="4"/>
<dbReference type="PROSITE" id="PS50887">
    <property type="entry name" value="GGDEF"/>
    <property type="match status" value="1"/>
</dbReference>
<evidence type="ECO:0000256" key="2">
    <source>
        <dbReference type="SAM" id="MobiDB-lite"/>
    </source>
</evidence>
<feature type="region of interest" description="Disordered" evidence="2">
    <location>
        <begin position="1"/>
        <end position="28"/>
    </location>
</feature>
<gene>
    <name evidence="4" type="ORF">V3328_21300</name>
</gene>
<keyword evidence="5" id="KW-1185">Reference proteome</keyword>
<dbReference type="NCBIfam" id="TIGR00254">
    <property type="entry name" value="GGDEF"/>
    <property type="match status" value="1"/>
</dbReference>
<dbReference type="GO" id="GO:0052621">
    <property type="term" value="F:diguanylate cyclase activity"/>
    <property type="evidence" value="ECO:0007669"/>
    <property type="project" value="UniProtKB-EC"/>
</dbReference>